<dbReference type="OrthoDB" id="537915at2759"/>
<comment type="caution">
    <text evidence="15">Lacks conserved residue(s) required for the propagation of feature annotation.</text>
</comment>
<feature type="binding site" description="in other chain" evidence="15">
    <location>
        <begin position="614"/>
        <end position="616"/>
    </location>
    <ligand>
        <name>beta-D-fructose 2,6-bisphosphate</name>
        <dbReference type="ChEBI" id="CHEBI:58579"/>
        <note>allosteric activator; ligand shared between dimeric partners</note>
    </ligand>
</feature>
<dbReference type="AlphaFoldDB" id="A0A1W0X131"/>
<feature type="binding site" description="in other chain" evidence="15">
    <location>
        <position position="512"/>
    </location>
    <ligand>
        <name>beta-D-fructose 2,6-bisphosphate</name>
        <dbReference type="ChEBI" id="CHEBI:58579"/>
        <note>allosteric activator; ligand shared between dimeric partners</note>
    </ligand>
</feature>
<proteinExistence type="inferred from homology"/>
<feature type="binding site" description="in other chain" evidence="15">
    <location>
        <begin position="702"/>
        <end position="705"/>
    </location>
    <ligand>
        <name>beta-D-fructose 2,6-bisphosphate</name>
        <dbReference type="ChEBI" id="CHEBI:58579"/>
        <note>allosteric activator; ligand shared between dimeric partners</note>
    </ligand>
</feature>
<evidence type="ECO:0000256" key="14">
    <source>
        <dbReference type="ARBA" id="ARBA00048070"/>
    </source>
</evidence>
<dbReference type="PROSITE" id="PS00433">
    <property type="entry name" value="PHOSPHOFRUCTOKINASE"/>
    <property type="match status" value="2"/>
</dbReference>
<feature type="binding site" description="in other chain" evidence="15">
    <location>
        <begin position="204"/>
        <end position="206"/>
    </location>
    <ligand>
        <name>substrate</name>
        <note>ligand shared between dimeric partners</note>
    </ligand>
</feature>
<dbReference type="InterPro" id="IPR000023">
    <property type="entry name" value="Phosphofructokinase_dom"/>
</dbReference>
<organism evidence="18 19">
    <name type="scientific">Hypsibius exemplaris</name>
    <name type="common">Freshwater tardigrade</name>
    <dbReference type="NCBI Taxonomy" id="2072580"/>
    <lineage>
        <taxon>Eukaryota</taxon>
        <taxon>Metazoa</taxon>
        <taxon>Ecdysozoa</taxon>
        <taxon>Tardigrada</taxon>
        <taxon>Eutardigrada</taxon>
        <taxon>Parachela</taxon>
        <taxon>Hypsibioidea</taxon>
        <taxon>Hypsibiidae</taxon>
        <taxon>Hypsibius</taxon>
    </lineage>
</organism>
<evidence type="ECO:0000313" key="19">
    <source>
        <dbReference type="Proteomes" id="UP000192578"/>
    </source>
</evidence>
<keyword evidence="13 15" id="KW-0324">Glycolysis</keyword>
<comment type="similarity">
    <text evidence="15">Belongs to the phosphofructokinase type A (PFKA) family. ATP-dependent PFK group I subfamily. Eukaryotic two domain clade 'E' sub-subfamily.</text>
</comment>
<evidence type="ECO:0000256" key="7">
    <source>
        <dbReference type="ARBA" id="ARBA00022679"/>
    </source>
</evidence>
<sequence length="812" mass="88813">MGEHVGGNEAQRMKSLERFERRDSISTDPAPRIKNVKGGIETDALRMMKPNSWNGKAIGVFCSGGDSQGMNAAVRGVVRMGLYCGCKVYFIHEGYVGMVEGGKLIQEASWEAVSGIIQKGGTIIGSARCAEFRQRPGRVAAAYNLVIRGISNIVCIGGDGSLTGANLFRAEWASLLQELVDSLKITPEQQEQFKHLNIVGLVGSIDNDFCGTDMTIGTDSALHRIVECIDAITTTAQSHQRTFVLEVMGRHCGYLALVASLACEADWVFIPEWPPEENWPEQMCKKLAQEREMGHRLNIVIVSEGAIDRTGKPITSEQVKNVIVDRLKQDCRITVLGHVQRGGNASAFDRILGTRMGAEAVFALMDATPETEACVMSIDGNQAVRTQLTQCVDRTQMVAKAMADKNWELAVKLRGRSFVRNLTTYKMLTKLKAPVKPDNKNFNLAVMCIGAPCGGINAAVRSFVRNGQYKGYKTFAIYDGIEGLAAGNVKEITWTDVNGWNGEGGALLGIKRTLAGDYLSALAENIKKFQLAGLVIIGGFEAYHSVLQLAEARKTFPEFHIPIIVVPATISNNVPGTDFCLGADTALNEICEICDRLKQSAIGTRRRVFVIETMGGYCGYLATLAGMAAGADAAYIFEEPVDIDGLRNDVLHLTAKMSTNVQRGLIIRNENAHSNYSLDFIRRLYAEEGKDVFSCREAILGHVQQGGRPTPFDRNLGTKLAARAIEFMDDMLSKGGLGNEPTSCGLLGITKRQVNLTPVQALAVQTDFLHRVPRTQWWLNLRPLLRIMAKHDSVYRSDAENIDAAAQKAEIL</sequence>
<protein>
    <recommendedName>
        <fullName evidence="15">ATP-dependent 6-phosphofructokinase</fullName>
        <shortName evidence="15">ATP-PFK</shortName>
        <shortName evidence="15">Phosphofructokinase</shortName>
        <ecNumber evidence="15">2.7.1.11</ecNumber>
    </recommendedName>
    <alternativeName>
        <fullName evidence="15">Phosphohexokinase</fullName>
    </alternativeName>
</protein>
<dbReference type="FunFam" id="3.40.50.460:FF:000003">
    <property type="entry name" value="ATP-dependent 6-phosphofructokinase"/>
    <property type="match status" value="1"/>
</dbReference>
<comment type="activity regulation">
    <text evidence="15">Allosterically activated by ADP, AMP, or fructose 2,6-bisphosphate, and allosterically inhibited by ATP or citrate.</text>
</comment>
<dbReference type="PIRSF" id="PIRSF000533">
    <property type="entry name" value="ATP_PFK_euk"/>
    <property type="match status" value="1"/>
</dbReference>
<evidence type="ECO:0000256" key="11">
    <source>
        <dbReference type="ARBA" id="ARBA00022840"/>
    </source>
</evidence>
<keyword evidence="12 15" id="KW-0460">Magnesium</keyword>
<dbReference type="PANTHER" id="PTHR13697:SF4">
    <property type="entry name" value="ATP-DEPENDENT 6-PHOSPHOFRUCTOKINASE"/>
    <property type="match status" value="1"/>
</dbReference>
<dbReference type="GO" id="GO:0061621">
    <property type="term" value="P:canonical glycolysis"/>
    <property type="evidence" value="ECO:0007669"/>
    <property type="project" value="TreeGrafter"/>
</dbReference>
<gene>
    <name evidence="18" type="ORF">BV898_04921</name>
</gene>
<dbReference type="GO" id="GO:0006002">
    <property type="term" value="P:fructose 6-phosphate metabolic process"/>
    <property type="evidence" value="ECO:0007669"/>
    <property type="project" value="InterPro"/>
</dbReference>
<feature type="domain" description="Phosphofructokinase" evidence="17">
    <location>
        <begin position="58"/>
        <end position="363"/>
    </location>
</feature>
<evidence type="ECO:0000256" key="3">
    <source>
        <dbReference type="ARBA" id="ARBA00004496"/>
    </source>
</evidence>
<feature type="binding site" evidence="15">
    <location>
        <position position="332"/>
    </location>
    <ligand>
        <name>substrate</name>
        <note>ligand shared between dimeric partners</note>
    </ligand>
</feature>
<feature type="binding site" description="in other chain" evidence="15">
    <location>
        <begin position="569"/>
        <end position="573"/>
    </location>
    <ligand>
        <name>beta-D-fructose 2,6-bisphosphate</name>
        <dbReference type="ChEBI" id="CHEBI:58579"/>
        <note>allosteric activator; ligand shared between dimeric partners</note>
    </ligand>
</feature>
<dbReference type="Gene3D" id="3.40.50.450">
    <property type="match status" value="2"/>
</dbReference>
<keyword evidence="7 15" id="KW-0808">Transferase</keyword>
<feature type="binding site" description="in other chain" evidence="15">
    <location>
        <position position="771"/>
    </location>
    <ligand>
        <name>beta-D-fructose 2,6-bisphosphate</name>
        <dbReference type="ChEBI" id="CHEBI:58579"/>
        <note>allosteric activator; ligand shared between dimeric partners</note>
    </ligand>
</feature>
<dbReference type="FunFam" id="3.40.50.450:FF:000043">
    <property type="entry name" value="ATP-dependent 6-phosphofructokinase, platelet type"/>
    <property type="match status" value="1"/>
</dbReference>
<evidence type="ECO:0000256" key="15">
    <source>
        <dbReference type="HAMAP-Rule" id="MF_03184"/>
    </source>
</evidence>
<keyword evidence="8 15" id="KW-0479">Metal-binding</keyword>
<dbReference type="InterPro" id="IPR009161">
    <property type="entry name" value="6-Pfructokinase_euk"/>
</dbReference>
<evidence type="ECO:0000256" key="12">
    <source>
        <dbReference type="ARBA" id="ARBA00022842"/>
    </source>
</evidence>
<dbReference type="GO" id="GO:0005524">
    <property type="term" value="F:ATP binding"/>
    <property type="evidence" value="ECO:0007669"/>
    <property type="project" value="UniProtKB-KW"/>
</dbReference>
<dbReference type="FunFam" id="3.40.50.460:FF:000008">
    <property type="entry name" value="ATP-dependent 6-phosphofructokinase"/>
    <property type="match status" value="1"/>
</dbReference>
<dbReference type="GO" id="GO:0005945">
    <property type="term" value="C:6-phosphofructokinase complex"/>
    <property type="evidence" value="ECO:0007669"/>
    <property type="project" value="TreeGrafter"/>
</dbReference>
<evidence type="ECO:0000259" key="17">
    <source>
        <dbReference type="Pfam" id="PF00365"/>
    </source>
</evidence>
<feature type="binding site" description="in other chain" evidence="15">
    <location>
        <begin position="338"/>
        <end position="341"/>
    </location>
    <ligand>
        <name>substrate</name>
        <note>ligand shared between dimeric partners</note>
    </ligand>
</feature>
<dbReference type="HAMAP" id="MF_03184">
    <property type="entry name" value="Phosphofructokinase_I_E"/>
    <property type="match status" value="1"/>
</dbReference>
<dbReference type="InterPro" id="IPR035966">
    <property type="entry name" value="PKF_sf"/>
</dbReference>
<feature type="binding site" evidence="15">
    <location>
        <position position="696"/>
    </location>
    <ligand>
        <name>beta-D-fructose 2,6-bisphosphate</name>
        <dbReference type="ChEBI" id="CHEBI:58579"/>
        <note>allosteric activator; ligand shared between dimeric partners</note>
    </ligand>
</feature>
<dbReference type="EC" id="2.7.1.11" evidence="15"/>
<feature type="binding site" evidence="15">
    <location>
        <position position="607"/>
    </location>
    <ligand>
        <name>beta-D-fructose 2,6-bisphosphate</name>
        <dbReference type="ChEBI" id="CHEBI:58579"/>
        <note>allosteric activator; ligand shared between dimeric partners</note>
    </ligand>
</feature>
<dbReference type="GO" id="GO:0030388">
    <property type="term" value="P:fructose 1,6-bisphosphate metabolic process"/>
    <property type="evidence" value="ECO:0007669"/>
    <property type="project" value="TreeGrafter"/>
</dbReference>
<feature type="binding site" evidence="15">
    <location>
        <begin position="128"/>
        <end position="129"/>
    </location>
    <ligand>
        <name>ATP</name>
        <dbReference type="ChEBI" id="CHEBI:30616"/>
    </ligand>
</feature>
<feature type="region of interest" description="N-terminal catalytic PFK domain 1" evidence="15">
    <location>
        <begin position="1"/>
        <end position="430"/>
    </location>
</feature>
<dbReference type="GO" id="GO:0003872">
    <property type="term" value="F:6-phosphofructokinase activity"/>
    <property type="evidence" value="ECO:0007669"/>
    <property type="project" value="UniProtKB-UniRule"/>
</dbReference>
<evidence type="ECO:0000256" key="4">
    <source>
        <dbReference type="ARBA" id="ARBA00004679"/>
    </source>
</evidence>
<evidence type="ECO:0000256" key="6">
    <source>
        <dbReference type="ARBA" id="ARBA00022533"/>
    </source>
</evidence>
<dbReference type="InterPro" id="IPR022953">
    <property type="entry name" value="ATP_PFK"/>
</dbReference>
<dbReference type="GO" id="GO:0042802">
    <property type="term" value="F:identical protein binding"/>
    <property type="evidence" value="ECO:0007669"/>
    <property type="project" value="TreeGrafter"/>
</dbReference>
<feature type="active site" description="Proton acceptor" evidence="15">
    <location>
        <position position="206"/>
    </location>
</feature>
<comment type="function">
    <text evidence="2 15">Catalyzes the phosphorylation of D-fructose 6-phosphate to fructose 1,6-bisphosphate by ATP, the first committing step of glycolysis.</text>
</comment>
<evidence type="ECO:0000313" key="18">
    <source>
        <dbReference type="EMBL" id="OQV21160.1"/>
    </source>
</evidence>
<keyword evidence="10 15" id="KW-0418">Kinase</keyword>
<feature type="binding site" evidence="15">
    <location>
        <position position="65"/>
    </location>
    <ligand>
        <name>ATP</name>
        <dbReference type="ChEBI" id="CHEBI:30616"/>
    </ligand>
</feature>
<dbReference type="PANTHER" id="PTHR13697">
    <property type="entry name" value="PHOSPHOFRUCTOKINASE"/>
    <property type="match status" value="1"/>
</dbReference>
<dbReference type="PRINTS" id="PR00476">
    <property type="entry name" value="PHFRCTKINASE"/>
</dbReference>
<comment type="catalytic activity">
    <reaction evidence="14 15 16">
        <text>beta-D-fructose 6-phosphate + ATP = beta-D-fructose 1,6-bisphosphate + ADP + H(+)</text>
        <dbReference type="Rhea" id="RHEA:16109"/>
        <dbReference type="ChEBI" id="CHEBI:15378"/>
        <dbReference type="ChEBI" id="CHEBI:30616"/>
        <dbReference type="ChEBI" id="CHEBI:32966"/>
        <dbReference type="ChEBI" id="CHEBI:57634"/>
        <dbReference type="ChEBI" id="CHEBI:456216"/>
        <dbReference type="EC" id="2.7.1.11"/>
    </reaction>
</comment>
<evidence type="ECO:0000256" key="10">
    <source>
        <dbReference type="ARBA" id="ARBA00022777"/>
    </source>
</evidence>
<dbReference type="InterPro" id="IPR015912">
    <property type="entry name" value="Phosphofructokinase_CS"/>
</dbReference>
<evidence type="ECO:0000256" key="16">
    <source>
        <dbReference type="PIRNR" id="PIRNR000533"/>
    </source>
</evidence>
<dbReference type="EMBL" id="MTYJ01000025">
    <property type="protein sequence ID" value="OQV21160.1"/>
    <property type="molecule type" value="Genomic_DNA"/>
</dbReference>
<name>A0A1W0X131_HYPEX</name>
<dbReference type="UniPathway" id="UPA00109">
    <property type="reaction ID" value="UER00182"/>
</dbReference>
<evidence type="ECO:0000256" key="9">
    <source>
        <dbReference type="ARBA" id="ARBA00022741"/>
    </source>
</evidence>
<dbReference type="GO" id="GO:0016208">
    <property type="term" value="F:AMP binding"/>
    <property type="evidence" value="ECO:0007669"/>
    <property type="project" value="TreeGrafter"/>
</dbReference>
<comment type="cofactor">
    <cofactor evidence="1 15">
        <name>Mg(2+)</name>
        <dbReference type="ChEBI" id="CHEBI:18420"/>
    </cofactor>
</comment>
<evidence type="ECO:0000256" key="13">
    <source>
        <dbReference type="ARBA" id="ARBA00023152"/>
    </source>
</evidence>
<accession>A0A1W0X131</accession>
<comment type="pathway">
    <text evidence="4 15 16">Carbohydrate degradation; glycolysis; D-glyceraldehyde 3-phosphate and glycerone phosphate from D-glucose: step 3/4.</text>
</comment>
<feature type="binding site" evidence="15">
    <location>
        <begin position="158"/>
        <end position="161"/>
    </location>
    <ligand>
        <name>ATP</name>
        <dbReference type="ChEBI" id="CHEBI:30616"/>
    </ligand>
</feature>
<keyword evidence="6 15" id="KW-0021">Allosteric enzyme</keyword>
<feature type="binding site" evidence="15">
    <location>
        <position position="241"/>
    </location>
    <ligand>
        <name>substrate</name>
        <note>ligand shared between dimeric partners</note>
    </ligand>
</feature>
<evidence type="ECO:0000256" key="2">
    <source>
        <dbReference type="ARBA" id="ARBA00002659"/>
    </source>
</evidence>
<evidence type="ECO:0000256" key="1">
    <source>
        <dbReference type="ARBA" id="ARBA00001946"/>
    </source>
</evidence>
<dbReference type="Proteomes" id="UP000192578">
    <property type="component" value="Unassembled WGS sequence"/>
</dbReference>
<dbReference type="NCBIfam" id="TIGR02478">
    <property type="entry name" value="6PF1K_euk"/>
    <property type="match status" value="1"/>
</dbReference>
<evidence type="ECO:0000256" key="8">
    <source>
        <dbReference type="ARBA" id="ARBA00022723"/>
    </source>
</evidence>
<comment type="similarity">
    <text evidence="16">Belongs to the phosphofructokinase type A (PFKA) family. ATP-dependent PFK group I subfamily. Eukaryotic two domain clade "E" sub-subfamily.</text>
</comment>
<keyword evidence="9 15" id="KW-0547">Nucleotide-binding</keyword>
<dbReference type="GO" id="GO:0048029">
    <property type="term" value="F:monosaccharide binding"/>
    <property type="evidence" value="ECO:0007669"/>
    <property type="project" value="TreeGrafter"/>
</dbReference>
<dbReference type="GO" id="GO:0046872">
    <property type="term" value="F:metal ion binding"/>
    <property type="evidence" value="ECO:0007669"/>
    <property type="project" value="UniProtKB-KW"/>
</dbReference>
<dbReference type="Pfam" id="PF00365">
    <property type="entry name" value="PFK"/>
    <property type="match status" value="2"/>
</dbReference>
<feature type="domain" description="Phosphofructokinase" evidence="17">
    <location>
        <begin position="444"/>
        <end position="727"/>
    </location>
</feature>
<feature type="binding site" description="in other chain" evidence="15">
    <location>
        <position position="304"/>
    </location>
    <ligand>
        <name>substrate</name>
        <note>ligand shared between dimeric partners</note>
    </ligand>
</feature>
<comment type="subcellular location">
    <subcellularLocation>
        <location evidence="3 15">Cytoplasm</location>
    </subcellularLocation>
</comment>
<dbReference type="SUPFAM" id="SSF53784">
    <property type="entry name" value="Phosphofructokinase"/>
    <property type="match status" value="2"/>
</dbReference>
<dbReference type="Gene3D" id="3.40.50.460">
    <property type="entry name" value="Phosphofructokinase domain"/>
    <property type="match status" value="2"/>
</dbReference>
<comment type="subunit">
    <text evidence="15">Homotetramer.</text>
</comment>
<keyword evidence="19" id="KW-1185">Reference proteome</keyword>
<feature type="region of interest" description="C-terminal regulatory PFK domain 2" evidence="15">
    <location>
        <begin position="443"/>
        <end position="812"/>
    </location>
</feature>
<feature type="binding site" evidence="15">
    <location>
        <position position="159"/>
    </location>
    <ligand>
        <name>Mg(2+)</name>
        <dbReference type="ChEBI" id="CHEBI:18420"/>
        <note>catalytic</note>
    </ligand>
</feature>
<feature type="binding site" description="in other chain" evidence="15">
    <location>
        <begin position="248"/>
        <end position="250"/>
    </location>
    <ligand>
        <name>substrate</name>
        <note>ligand shared between dimeric partners</note>
    </ligand>
</feature>
<dbReference type="GO" id="GO:0070095">
    <property type="term" value="F:fructose-6-phosphate binding"/>
    <property type="evidence" value="ECO:0007669"/>
    <property type="project" value="TreeGrafter"/>
</dbReference>
<keyword evidence="5 15" id="KW-0963">Cytoplasm</keyword>
<comment type="caution">
    <text evidence="18">The sequence shown here is derived from an EMBL/GenBank/DDBJ whole genome shotgun (WGS) entry which is preliminary data.</text>
</comment>
<evidence type="ECO:0000256" key="5">
    <source>
        <dbReference type="ARBA" id="ARBA00022490"/>
    </source>
</evidence>
<keyword evidence="11 15" id="KW-0067">ATP-binding</keyword>
<feature type="binding site" description="in other chain" evidence="15">
    <location>
        <position position="670"/>
    </location>
    <ligand>
        <name>beta-D-fructose 2,6-bisphosphate</name>
        <dbReference type="ChEBI" id="CHEBI:58579"/>
        <note>allosteric activator; ligand shared between dimeric partners</note>
    </ligand>
</feature>
<reference evidence="19" key="1">
    <citation type="submission" date="2017-01" db="EMBL/GenBank/DDBJ databases">
        <title>Comparative genomics of anhydrobiosis in the tardigrade Hypsibius dujardini.</title>
        <authorList>
            <person name="Yoshida Y."/>
            <person name="Koutsovoulos G."/>
            <person name="Laetsch D."/>
            <person name="Stevens L."/>
            <person name="Kumar S."/>
            <person name="Horikawa D."/>
            <person name="Ishino K."/>
            <person name="Komine S."/>
            <person name="Tomita M."/>
            <person name="Blaxter M."/>
            <person name="Arakawa K."/>
        </authorList>
    </citation>
    <scope>NUCLEOTIDE SEQUENCE [LARGE SCALE GENOMIC DNA]</scope>
    <source>
        <strain evidence="19">Z151</strain>
    </source>
</reference>